<dbReference type="GO" id="GO:0007234">
    <property type="term" value="P:osmosensory signaling via phosphorelay pathway"/>
    <property type="evidence" value="ECO:0007669"/>
    <property type="project" value="TreeGrafter"/>
</dbReference>
<dbReference type="PROSITE" id="PS50109">
    <property type="entry name" value="HIS_KIN"/>
    <property type="match status" value="1"/>
</dbReference>
<evidence type="ECO:0000256" key="2">
    <source>
        <dbReference type="ARBA" id="ARBA00012438"/>
    </source>
</evidence>
<evidence type="ECO:0000256" key="4">
    <source>
        <dbReference type="ARBA" id="ARBA00022741"/>
    </source>
</evidence>
<dbReference type="InterPro" id="IPR004358">
    <property type="entry name" value="Sig_transdc_His_kin-like_C"/>
</dbReference>
<organism evidence="10 11">
    <name type="scientific">Olleya aquimaris</name>
    <dbReference type="NCBI Taxonomy" id="639310"/>
    <lineage>
        <taxon>Bacteria</taxon>
        <taxon>Pseudomonadati</taxon>
        <taxon>Bacteroidota</taxon>
        <taxon>Flavobacteriia</taxon>
        <taxon>Flavobacteriales</taxon>
        <taxon>Flavobacteriaceae</taxon>
    </lineage>
</organism>
<dbReference type="GO" id="GO:0030295">
    <property type="term" value="F:protein kinase activator activity"/>
    <property type="evidence" value="ECO:0007669"/>
    <property type="project" value="TreeGrafter"/>
</dbReference>
<evidence type="ECO:0000256" key="6">
    <source>
        <dbReference type="ARBA" id="ARBA00022840"/>
    </source>
</evidence>
<keyword evidence="3" id="KW-0808">Transferase</keyword>
<dbReference type="EC" id="2.7.13.3" evidence="2"/>
<keyword evidence="4" id="KW-0547">Nucleotide-binding</keyword>
<sequence>MNLELRTKLGVEAEQVIGCQLEDLLTVGSKIFYQTHFYPLIKMQNSAREIYLVFKGVDKQIPALLNVEVKQNNGEVEILCGGIEISNRNKFEKELLDAKKAAEVALAENVELTKAKNKLQEQQTILELKYREVKLLKEQQQEVYKLIAHDLQEPLRKSIFMSDYVLTKFKELPSEIKDRLNKIIGYNTYMSEILLTLLRYKELERAKLNYSSIALNDIIISASNALQLKDNKQVEIVYPKNNIILLGNEKMLRRLFIELLRNSIKEQNPENNILNITITAVKTVKNYYFNNNEKYQYKKFVKIIYTDNGLGFNYKLDKILQKTQHLNMVNIGLAYCKQIVEKHLGAMEAKSVPGEGVSYTILLPLDLEYEDL</sequence>
<dbReference type="Pfam" id="PF02518">
    <property type="entry name" value="HATPase_c"/>
    <property type="match status" value="1"/>
</dbReference>
<keyword evidence="11" id="KW-1185">Reference proteome</keyword>
<dbReference type="AlphaFoldDB" id="A0A327R7L5"/>
<dbReference type="InterPro" id="IPR050351">
    <property type="entry name" value="BphY/WalK/GraS-like"/>
</dbReference>
<dbReference type="PRINTS" id="PR00344">
    <property type="entry name" value="BCTRLSENSOR"/>
</dbReference>
<feature type="coiled-coil region" evidence="8">
    <location>
        <begin position="88"/>
        <end position="129"/>
    </location>
</feature>
<gene>
    <name evidence="10" type="ORF">LY08_02442</name>
</gene>
<evidence type="ECO:0000313" key="11">
    <source>
        <dbReference type="Proteomes" id="UP000248703"/>
    </source>
</evidence>
<dbReference type="Gene3D" id="3.30.565.10">
    <property type="entry name" value="Histidine kinase-like ATPase, C-terminal domain"/>
    <property type="match status" value="1"/>
</dbReference>
<dbReference type="EMBL" id="QLLO01000010">
    <property type="protein sequence ID" value="RAJ11942.1"/>
    <property type="molecule type" value="Genomic_DNA"/>
</dbReference>
<dbReference type="InterPro" id="IPR005467">
    <property type="entry name" value="His_kinase_dom"/>
</dbReference>
<name>A0A327R7L5_9FLAO</name>
<dbReference type="PANTHER" id="PTHR42878">
    <property type="entry name" value="TWO-COMPONENT HISTIDINE KINASE"/>
    <property type="match status" value="1"/>
</dbReference>
<dbReference type="GO" id="GO:0000156">
    <property type="term" value="F:phosphorelay response regulator activity"/>
    <property type="evidence" value="ECO:0007669"/>
    <property type="project" value="TreeGrafter"/>
</dbReference>
<dbReference type="GO" id="GO:0000155">
    <property type="term" value="F:phosphorelay sensor kinase activity"/>
    <property type="evidence" value="ECO:0007669"/>
    <property type="project" value="InterPro"/>
</dbReference>
<keyword evidence="8" id="KW-0175">Coiled coil</keyword>
<dbReference type="SMART" id="SM00387">
    <property type="entry name" value="HATPase_c"/>
    <property type="match status" value="1"/>
</dbReference>
<dbReference type="SUPFAM" id="SSF47384">
    <property type="entry name" value="Homodimeric domain of signal transducing histidine kinase"/>
    <property type="match status" value="1"/>
</dbReference>
<evidence type="ECO:0000256" key="3">
    <source>
        <dbReference type="ARBA" id="ARBA00022679"/>
    </source>
</evidence>
<feature type="domain" description="Histidine kinase" evidence="9">
    <location>
        <begin position="146"/>
        <end position="367"/>
    </location>
</feature>
<accession>A0A327R7L5</accession>
<evidence type="ECO:0000256" key="8">
    <source>
        <dbReference type="SAM" id="Coils"/>
    </source>
</evidence>
<dbReference type="OrthoDB" id="9124519at2"/>
<evidence type="ECO:0000313" key="10">
    <source>
        <dbReference type="EMBL" id="RAJ11942.1"/>
    </source>
</evidence>
<comment type="caution">
    <text evidence="10">The sequence shown here is derived from an EMBL/GenBank/DDBJ whole genome shotgun (WGS) entry which is preliminary data.</text>
</comment>
<dbReference type="Gene3D" id="1.10.287.130">
    <property type="match status" value="1"/>
</dbReference>
<comment type="catalytic activity">
    <reaction evidence="1">
        <text>ATP + protein L-histidine = ADP + protein N-phospho-L-histidine.</text>
        <dbReference type="EC" id="2.7.13.3"/>
    </reaction>
</comment>
<evidence type="ECO:0000259" key="9">
    <source>
        <dbReference type="PROSITE" id="PS50109"/>
    </source>
</evidence>
<dbReference type="InterPro" id="IPR003594">
    <property type="entry name" value="HATPase_dom"/>
</dbReference>
<evidence type="ECO:0000256" key="1">
    <source>
        <dbReference type="ARBA" id="ARBA00000085"/>
    </source>
</evidence>
<evidence type="ECO:0000256" key="5">
    <source>
        <dbReference type="ARBA" id="ARBA00022777"/>
    </source>
</evidence>
<dbReference type="PANTHER" id="PTHR42878:SF7">
    <property type="entry name" value="SENSOR HISTIDINE KINASE GLRK"/>
    <property type="match status" value="1"/>
</dbReference>
<dbReference type="InterPro" id="IPR036097">
    <property type="entry name" value="HisK_dim/P_sf"/>
</dbReference>
<protein>
    <recommendedName>
        <fullName evidence="2">histidine kinase</fullName>
        <ecNumber evidence="2">2.7.13.3</ecNumber>
    </recommendedName>
</protein>
<dbReference type="SUPFAM" id="SSF55874">
    <property type="entry name" value="ATPase domain of HSP90 chaperone/DNA topoisomerase II/histidine kinase"/>
    <property type="match status" value="1"/>
</dbReference>
<keyword evidence="6" id="KW-0067">ATP-binding</keyword>
<dbReference type="Proteomes" id="UP000248703">
    <property type="component" value="Unassembled WGS sequence"/>
</dbReference>
<dbReference type="GO" id="GO:0005524">
    <property type="term" value="F:ATP binding"/>
    <property type="evidence" value="ECO:0007669"/>
    <property type="project" value="UniProtKB-KW"/>
</dbReference>
<proteinExistence type="predicted"/>
<dbReference type="InterPro" id="IPR036890">
    <property type="entry name" value="HATPase_C_sf"/>
</dbReference>
<keyword evidence="7" id="KW-0902">Two-component regulatory system</keyword>
<keyword evidence="5" id="KW-0418">Kinase</keyword>
<evidence type="ECO:0000256" key="7">
    <source>
        <dbReference type="ARBA" id="ARBA00023012"/>
    </source>
</evidence>
<reference evidence="10 11" key="1">
    <citation type="submission" date="2018-06" db="EMBL/GenBank/DDBJ databases">
        <title>Genomic Encyclopedia of Archaeal and Bacterial Type Strains, Phase II (KMG-II): from individual species to whole genera.</title>
        <authorList>
            <person name="Goeker M."/>
        </authorList>
    </citation>
    <scope>NUCLEOTIDE SEQUENCE [LARGE SCALE GENOMIC DNA]</scope>
    <source>
        <strain evidence="10 11">DSM 24464</strain>
    </source>
</reference>